<accession>X1L1R2</accession>
<gene>
    <name evidence="1" type="ORF">S06H3_04209</name>
</gene>
<reference evidence="1" key="1">
    <citation type="journal article" date="2014" name="Front. Microbiol.">
        <title>High frequency of phylogenetically diverse reductive dehalogenase-homologous genes in deep subseafloor sedimentary metagenomes.</title>
        <authorList>
            <person name="Kawai M."/>
            <person name="Futagami T."/>
            <person name="Toyoda A."/>
            <person name="Takaki Y."/>
            <person name="Nishi S."/>
            <person name="Hori S."/>
            <person name="Arai W."/>
            <person name="Tsubouchi T."/>
            <person name="Morono Y."/>
            <person name="Uchiyama I."/>
            <person name="Ito T."/>
            <person name="Fujiyama A."/>
            <person name="Inagaki F."/>
            <person name="Takami H."/>
        </authorList>
    </citation>
    <scope>NUCLEOTIDE SEQUENCE</scope>
    <source>
        <strain evidence="1">Expedition CK06-06</strain>
    </source>
</reference>
<name>X1L1R2_9ZZZZ</name>
<sequence length="181" mass="20839">MEAEIESVEFIKDADLPYWVLWEDGGFRVRTLENPNRPADHGGHILVEHKEGAVKVPYQNYVFFAKISVIAAVVQKAVEKTGISPHANIQCNANWSFRKPNGGLREVKKGKEKRKVHLHVYPRLPADPHWGDPAYLATYKEQIIEEKYKGRMFTMPQMVKLKEFLEKEIPIALNTLKKGFQ</sequence>
<proteinExistence type="predicted"/>
<evidence type="ECO:0000313" key="1">
    <source>
        <dbReference type="EMBL" id="GAH96379.1"/>
    </source>
</evidence>
<evidence type="ECO:0008006" key="2">
    <source>
        <dbReference type="Google" id="ProtNLM"/>
    </source>
</evidence>
<dbReference type="SUPFAM" id="SSF54197">
    <property type="entry name" value="HIT-like"/>
    <property type="match status" value="1"/>
</dbReference>
<dbReference type="EMBL" id="BARV01001453">
    <property type="protein sequence ID" value="GAH96379.1"/>
    <property type="molecule type" value="Genomic_DNA"/>
</dbReference>
<dbReference type="InterPro" id="IPR036265">
    <property type="entry name" value="HIT-like_sf"/>
</dbReference>
<dbReference type="AlphaFoldDB" id="X1L1R2"/>
<dbReference type="Gene3D" id="3.30.428.10">
    <property type="entry name" value="HIT-like"/>
    <property type="match status" value="1"/>
</dbReference>
<organism evidence="1">
    <name type="scientific">marine sediment metagenome</name>
    <dbReference type="NCBI Taxonomy" id="412755"/>
    <lineage>
        <taxon>unclassified sequences</taxon>
        <taxon>metagenomes</taxon>
        <taxon>ecological metagenomes</taxon>
    </lineage>
</organism>
<comment type="caution">
    <text evidence="1">The sequence shown here is derived from an EMBL/GenBank/DDBJ whole genome shotgun (WGS) entry which is preliminary data.</text>
</comment>
<protein>
    <recommendedName>
        <fullName evidence="2">HIT domain-containing protein</fullName>
    </recommendedName>
</protein>